<evidence type="ECO:0000256" key="1">
    <source>
        <dbReference type="ARBA" id="ARBA00009437"/>
    </source>
</evidence>
<feature type="domain" description="HTH lysR-type" evidence="5">
    <location>
        <begin position="1"/>
        <end position="60"/>
    </location>
</feature>
<dbReference type="Pfam" id="PF00126">
    <property type="entry name" value="HTH_1"/>
    <property type="match status" value="1"/>
</dbReference>
<dbReference type="InterPro" id="IPR036390">
    <property type="entry name" value="WH_DNA-bd_sf"/>
</dbReference>
<reference evidence="6 7" key="1">
    <citation type="submission" date="2018-04" db="EMBL/GenBank/DDBJ databases">
        <title>Genomic Encyclopedia of Archaeal and Bacterial Type Strains, Phase II (KMG-II): from individual species to whole genera.</title>
        <authorList>
            <person name="Goeker M."/>
        </authorList>
    </citation>
    <scope>NUCLEOTIDE SEQUENCE [LARGE SCALE GENOMIC DNA]</scope>
    <source>
        <strain evidence="6 7">DSM 25521</strain>
    </source>
</reference>
<dbReference type="RefSeq" id="WP_108174087.1">
    <property type="nucleotide sequence ID" value="NZ_PZZL01000001.1"/>
</dbReference>
<dbReference type="PANTHER" id="PTHR30537">
    <property type="entry name" value="HTH-TYPE TRANSCRIPTIONAL REGULATOR"/>
    <property type="match status" value="1"/>
</dbReference>
<keyword evidence="3" id="KW-0238">DNA-binding</keyword>
<gene>
    <name evidence="6" type="ORF">C8P69_101298</name>
</gene>
<keyword evidence="7" id="KW-1185">Reference proteome</keyword>
<protein>
    <submittedName>
        <fullName evidence="6">LysR family transcriptional regulator</fullName>
    </submittedName>
</protein>
<comment type="caution">
    <text evidence="6">The sequence shown here is derived from an EMBL/GenBank/DDBJ whole genome shotgun (WGS) entry which is preliminary data.</text>
</comment>
<dbReference type="AlphaFoldDB" id="A0A2T4ZI16"/>
<dbReference type="Proteomes" id="UP000241808">
    <property type="component" value="Unassembled WGS sequence"/>
</dbReference>
<evidence type="ECO:0000256" key="2">
    <source>
        <dbReference type="ARBA" id="ARBA00023015"/>
    </source>
</evidence>
<sequence>MTDVVALFRTFTRVVETGSFSAVARDLSTSQPTVSRQIAQLEDHLGTVLFLRTTRALTLTDDGRVLYEQARRTLEALAEAEGSVGRRRGKPSGRLRLACAGVFGRLHVIPRLPRFRARYPDVEIALVMGDGYADLVEEGIDLAIRVGTPSESGLVARRIGTTRRVVVATPAYLAARGRPETPADLTAHDCVVYDRLLTGATWPFVTPAGPISVPVEGPIQVNNTEAVRAAVLEGLGIGYVPSWHFVEGELEDGRLTVLLRDFEAPQQPISAVYPSRRHLAPKVRCAIDYFAAEFALDPRLSIAAG</sequence>
<dbReference type="PROSITE" id="PS50931">
    <property type="entry name" value="HTH_LYSR"/>
    <property type="match status" value="1"/>
</dbReference>
<name>A0A2T4ZI16_9HYPH</name>
<accession>A0A2T4ZI16</accession>
<dbReference type="OrthoDB" id="9786526at2"/>
<dbReference type="InterPro" id="IPR058163">
    <property type="entry name" value="LysR-type_TF_proteobact-type"/>
</dbReference>
<dbReference type="SUPFAM" id="SSF53850">
    <property type="entry name" value="Periplasmic binding protein-like II"/>
    <property type="match status" value="1"/>
</dbReference>
<comment type="similarity">
    <text evidence="1">Belongs to the LysR transcriptional regulatory family.</text>
</comment>
<proteinExistence type="inferred from homology"/>
<dbReference type="EMBL" id="PZZL01000001">
    <property type="protein sequence ID" value="PTM61628.1"/>
    <property type="molecule type" value="Genomic_DNA"/>
</dbReference>
<dbReference type="Gene3D" id="3.40.190.290">
    <property type="match status" value="1"/>
</dbReference>
<dbReference type="PANTHER" id="PTHR30537:SF80">
    <property type="entry name" value="TRANSCRIPTIONAL REGULATOR"/>
    <property type="match status" value="1"/>
</dbReference>
<dbReference type="Pfam" id="PF03466">
    <property type="entry name" value="LysR_substrate"/>
    <property type="match status" value="1"/>
</dbReference>
<dbReference type="PRINTS" id="PR00039">
    <property type="entry name" value="HTHLYSR"/>
</dbReference>
<dbReference type="GO" id="GO:0003700">
    <property type="term" value="F:DNA-binding transcription factor activity"/>
    <property type="evidence" value="ECO:0007669"/>
    <property type="project" value="InterPro"/>
</dbReference>
<evidence type="ECO:0000256" key="3">
    <source>
        <dbReference type="ARBA" id="ARBA00023125"/>
    </source>
</evidence>
<dbReference type="GO" id="GO:0003677">
    <property type="term" value="F:DNA binding"/>
    <property type="evidence" value="ECO:0007669"/>
    <property type="project" value="UniProtKB-KW"/>
</dbReference>
<evidence type="ECO:0000259" key="5">
    <source>
        <dbReference type="PROSITE" id="PS50931"/>
    </source>
</evidence>
<dbReference type="InterPro" id="IPR005119">
    <property type="entry name" value="LysR_subst-bd"/>
</dbReference>
<dbReference type="FunFam" id="3.40.190.290:FF:000001">
    <property type="entry name" value="Transcriptional regulator, LysR family"/>
    <property type="match status" value="1"/>
</dbReference>
<dbReference type="InterPro" id="IPR000847">
    <property type="entry name" value="LysR_HTH_N"/>
</dbReference>
<organism evidence="6 7">
    <name type="scientific">Phreatobacter oligotrophus</name>
    <dbReference type="NCBI Taxonomy" id="1122261"/>
    <lineage>
        <taxon>Bacteria</taxon>
        <taxon>Pseudomonadati</taxon>
        <taxon>Pseudomonadota</taxon>
        <taxon>Alphaproteobacteria</taxon>
        <taxon>Hyphomicrobiales</taxon>
        <taxon>Phreatobacteraceae</taxon>
        <taxon>Phreatobacter</taxon>
    </lineage>
</organism>
<dbReference type="CDD" id="cd08422">
    <property type="entry name" value="PBP2_CrgA_like"/>
    <property type="match status" value="1"/>
</dbReference>
<evidence type="ECO:0000313" key="7">
    <source>
        <dbReference type="Proteomes" id="UP000241808"/>
    </source>
</evidence>
<dbReference type="Gene3D" id="1.10.10.10">
    <property type="entry name" value="Winged helix-like DNA-binding domain superfamily/Winged helix DNA-binding domain"/>
    <property type="match status" value="1"/>
</dbReference>
<dbReference type="SUPFAM" id="SSF46785">
    <property type="entry name" value="Winged helix' DNA-binding domain"/>
    <property type="match status" value="1"/>
</dbReference>
<keyword evidence="2" id="KW-0805">Transcription regulation</keyword>
<keyword evidence="4" id="KW-0804">Transcription</keyword>
<evidence type="ECO:0000256" key="4">
    <source>
        <dbReference type="ARBA" id="ARBA00023163"/>
    </source>
</evidence>
<dbReference type="FunFam" id="1.10.10.10:FF:000001">
    <property type="entry name" value="LysR family transcriptional regulator"/>
    <property type="match status" value="1"/>
</dbReference>
<evidence type="ECO:0000313" key="6">
    <source>
        <dbReference type="EMBL" id="PTM61628.1"/>
    </source>
</evidence>
<dbReference type="InterPro" id="IPR036388">
    <property type="entry name" value="WH-like_DNA-bd_sf"/>
</dbReference>